<feature type="region of interest" description="Disordered" evidence="1">
    <location>
        <begin position="266"/>
        <end position="399"/>
    </location>
</feature>
<feature type="compositionally biased region" description="Pro residues" evidence="1">
    <location>
        <begin position="354"/>
        <end position="365"/>
    </location>
</feature>
<dbReference type="Proteomes" id="UP000092993">
    <property type="component" value="Unassembled WGS sequence"/>
</dbReference>
<dbReference type="OMA" id="MSASSWH"/>
<dbReference type="OrthoDB" id="524326at2759"/>
<protein>
    <recommendedName>
        <fullName evidence="2">UBA domain-containing protein</fullName>
    </recommendedName>
</protein>
<feature type="compositionally biased region" description="Low complexity" evidence="1">
    <location>
        <begin position="276"/>
        <end position="306"/>
    </location>
</feature>
<dbReference type="EMBL" id="LUGG01000004">
    <property type="protein sequence ID" value="OBZ75407.1"/>
    <property type="molecule type" value="Genomic_DNA"/>
</dbReference>
<feature type="region of interest" description="Disordered" evidence="1">
    <location>
        <begin position="18"/>
        <end position="121"/>
    </location>
</feature>
<evidence type="ECO:0000313" key="3">
    <source>
        <dbReference type="EMBL" id="OBZ75407.1"/>
    </source>
</evidence>
<feature type="compositionally biased region" description="Low complexity" evidence="1">
    <location>
        <begin position="97"/>
        <end position="110"/>
    </location>
</feature>
<dbReference type="SMART" id="SM00165">
    <property type="entry name" value="UBA"/>
    <property type="match status" value="1"/>
</dbReference>
<feature type="domain" description="UBA" evidence="2">
    <location>
        <begin position="400"/>
        <end position="440"/>
    </location>
</feature>
<feature type="region of interest" description="Disordered" evidence="1">
    <location>
        <begin position="138"/>
        <end position="163"/>
    </location>
</feature>
<dbReference type="PROSITE" id="PS50030">
    <property type="entry name" value="UBA"/>
    <property type="match status" value="1"/>
</dbReference>
<accession>A0A1C7MFL3</accession>
<dbReference type="InterPro" id="IPR015940">
    <property type="entry name" value="UBA"/>
</dbReference>
<evidence type="ECO:0000259" key="2">
    <source>
        <dbReference type="PROSITE" id="PS50030"/>
    </source>
</evidence>
<proteinExistence type="predicted"/>
<name>A0A1C7MFL3_GRIFR</name>
<feature type="compositionally biased region" description="Low complexity" evidence="1">
    <location>
        <begin position="18"/>
        <end position="28"/>
    </location>
</feature>
<gene>
    <name evidence="3" type="ORF">A0H81_04597</name>
</gene>
<evidence type="ECO:0000256" key="1">
    <source>
        <dbReference type="SAM" id="MobiDB-lite"/>
    </source>
</evidence>
<organism evidence="3 4">
    <name type="scientific">Grifola frondosa</name>
    <name type="common">Maitake</name>
    <name type="synonym">Polyporus frondosus</name>
    <dbReference type="NCBI Taxonomy" id="5627"/>
    <lineage>
        <taxon>Eukaryota</taxon>
        <taxon>Fungi</taxon>
        <taxon>Dikarya</taxon>
        <taxon>Basidiomycota</taxon>
        <taxon>Agaricomycotina</taxon>
        <taxon>Agaricomycetes</taxon>
        <taxon>Polyporales</taxon>
        <taxon>Grifolaceae</taxon>
        <taxon>Grifola</taxon>
    </lineage>
</organism>
<dbReference type="STRING" id="5627.A0A1C7MFL3"/>
<feature type="compositionally biased region" description="Acidic residues" evidence="1">
    <location>
        <begin position="48"/>
        <end position="61"/>
    </location>
</feature>
<dbReference type="AlphaFoldDB" id="A0A1C7MFL3"/>
<dbReference type="Pfam" id="PF00627">
    <property type="entry name" value="UBA"/>
    <property type="match status" value="1"/>
</dbReference>
<dbReference type="InterPro" id="IPR009060">
    <property type="entry name" value="UBA-like_sf"/>
</dbReference>
<dbReference type="Gene3D" id="1.10.8.10">
    <property type="entry name" value="DNA helicase RuvA subunit, C-terminal domain"/>
    <property type="match status" value="1"/>
</dbReference>
<dbReference type="SUPFAM" id="SSF46934">
    <property type="entry name" value="UBA-like"/>
    <property type="match status" value="1"/>
</dbReference>
<evidence type="ECO:0000313" key="4">
    <source>
        <dbReference type="Proteomes" id="UP000092993"/>
    </source>
</evidence>
<feature type="compositionally biased region" description="Low complexity" evidence="1">
    <location>
        <begin position="324"/>
        <end position="333"/>
    </location>
</feature>
<reference evidence="3 4" key="1">
    <citation type="submission" date="2016-03" db="EMBL/GenBank/DDBJ databases">
        <title>Whole genome sequencing of Grifola frondosa 9006-11.</title>
        <authorList>
            <person name="Min B."/>
            <person name="Park H."/>
            <person name="Kim J.-G."/>
            <person name="Cho H."/>
            <person name="Oh Y.-L."/>
            <person name="Kong W.-S."/>
            <person name="Choi I.-G."/>
        </authorList>
    </citation>
    <scope>NUCLEOTIDE SEQUENCE [LARGE SCALE GENOMIC DNA]</scope>
    <source>
        <strain evidence="3 4">9006-11</strain>
    </source>
</reference>
<comment type="caution">
    <text evidence="3">The sequence shown here is derived from an EMBL/GenBank/DDBJ whole genome shotgun (WGS) entry which is preliminary data.</text>
</comment>
<sequence>MDRFPALGEAAAVVSAPVSQAAVATTVPESKEEHAESTDLDHQLKELDVEESDSSDEEDNEPLTAIKAKLDTGEKTLNGKAEPSSAQAVSAPVDPFAASQSLSAVQSVPSTPAAGQSSTIPDISATVAPKEPVPVSAVSATPAADTSPKVNGTVSSAQASVPVSAPATVNDFDEAMGNLSASSGAPSQLSQFTFDSAFDDNFDFAAATAATHPQPTQPTTNEVFGSALPAPPAAAPNGFDNVFMTQPTSSTAVPAPVAPAVPVFPAPPPASETKPFSFDDAFGSGAGSAPPAGQPSSSSDTFGAPGHQPPPGSPPAKVTAAPFPTTTSTPSSPHGRNSPQSFRRSISPPHRHASPPPRHSSPKPRPSTSSSDKEKPPTRHSKLSIRLPQQLVEEPTPAVEDDVESVKTLCGMGFSRTQAVAALEEHGYDVQRALNSLLGAH</sequence>
<feature type="compositionally biased region" description="Basic and acidic residues" evidence="1">
    <location>
        <begin position="29"/>
        <end position="47"/>
    </location>
</feature>
<keyword evidence="4" id="KW-1185">Reference proteome</keyword>